<comment type="caution">
    <text evidence="3">The sequence shown here is derived from an EMBL/GenBank/DDBJ whole genome shotgun (WGS) entry which is preliminary data.</text>
</comment>
<dbReference type="AlphaFoldDB" id="A0A011MAV2"/>
<accession>A0A011MAV2</accession>
<sequence length="408" mass="43108">MFNRTFSRCNRAALAGALITAAATSAGADVVTDWNTRANDIIIEARMGTPPAVRLMAIVQTAVQDAVGEAVRVSATGAKAGEPLPAVDAAVAAANRVVLSRALPAQQNSIQSAYQAALAAIPDVAAREAGIAIGERTAAAVLAARAADGATAQESYRPQTAAGVYVPTVLPAVPQWAVRKPWLIDSPARFRPAPPPATSSDLWARDFNEVKALGGRNSARRSAEQTEIARFWEFSLPAIYHGLLRSVADVPGRDVTANARLYAVVSQAMDDALISVMDAKYHYNFWRPITAVRNGDVDGHDGTERDPSWTPLIDTPAHPEYPCAHCILAATVGTALKAELGAGAVLATSSPTGKGATRRWGSADELMREVADARIYDGVHYRNSTEVGLDMGRQIGELAAARLQQGAR</sequence>
<feature type="chain" id="PRO_5001460549" evidence="1">
    <location>
        <begin position="29"/>
        <end position="408"/>
    </location>
</feature>
<keyword evidence="1" id="KW-0732">Signal</keyword>
<dbReference type="Proteomes" id="UP000020218">
    <property type="component" value="Unassembled WGS sequence"/>
</dbReference>
<evidence type="ECO:0000256" key="1">
    <source>
        <dbReference type="SAM" id="SignalP"/>
    </source>
</evidence>
<dbReference type="PANTHER" id="PTHR34599">
    <property type="entry name" value="PEROXIDASE-RELATED"/>
    <property type="match status" value="1"/>
</dbReference>
<dbReference type="Gene3D" id="1.10.606.20">
    <property type="match status" value="1"/>
</dbReference>
<dbReference type="Pfam" id="PF22778">
    <property type="entry name" value="VCPO_2nd"/>
    <property type="match status" value="1"/>
</dbReference>
<dbReference type="STRING" id="1454001.AW08_02440"/>
<dbReference type="CDD" id="cd03398">
    <property type="entry name" value="PAP2_haloperoxidase"/>
    <property type="match status" value="1"/>
</dbReference>
<proteinExistence type="predicted"/>
<organism evidence="3 4">
    <name type="scientific">Candidatus Accumulibacter adjunctus</name>
    <dbReference type="NCBI Taxonomy" id="1454001"/>
    <lineage>
        <taxon>Bacteria</taxon>
        <taxon>Pseudomonadati</taxon>
        <taxon>Pseudomonadota</taxon>
        <taxon>Betaproteobacteria</taxon>
        <taxon>Candidatus Accumulibacter</taxon>
    </lineage>
</organism>
<evidence type="ECO:0000313" key="4">
    <source>
        <dbReference type="Proteomes" id="UP000020218"/>
    </source>
</evidence>
<dbReference type="EMBL" id="JFAX01000013">
    <property type="protein sequence ID" value="EXI66853.1"/>
    <property type="molecule type" value="Genomic_DNA"/>
</dbReference>
<dbReference type="PATRIC" id="fig|1454001.3.peg.2484"/>
<evidence type="ECO:0000259" key="2">
    <source>
        <dbReference type="Pfam" id="PF22778"/>
    </source>
</evidence>
<keyword evidence="4" id="KW-1185">Reference proteome</keyword>
<protein>
    <submittedName>
        <fullName evidence="3">PAP2 superfamily protein</fullName>
    </submittedName>
</protein>
<gene>
    <name evidence="3" type="ORF">AW08_02440</name>
</gene>
<name>A0A011MAV2_9PROT</name>
<dbReference type="InterPro" id="IPR052559">
    <property type="entry name" value="V-haloperoxidase"/>
</dbReference>
<feature type="signal peptide" evidence="1">
    <location>
        <begin position="1"/>
        <end position="28"/>
    </location>
</feature>
<dbReference type="InterPro" id="IPR055161">
    <property type="entry name" value="NapH1-like_2nd"/>
</dbReference>
<dbReference type="PANTHER" id="PTHR34599:SF1">
    <property type="entry name" value="PHOSPHATIDIC ACID PHOSPHATASE TYPE 2_HALOPEROXIDASE DOMAIN-CONTAINING PROTEIN"/>
    <property type="match status" value="1"/>
</dbReference>
<evidence type="ECO:0000313" key="3">
    <source>
        <dbReference type="EMBL" id="EXI66853.1"/>
    </source>
</evidence>
<dbReference type="InterPro" id="IPR036938">
    <property type="entry name" value="PAP2/HPO_sf"/>
</dbReference>
<dbReference type="SUPFAM" id="SSF48317">
    <property type="entry name" value="Acid phosphatase/Vanadium-dependent haloperoxidase"/>
    <property type="match status" value="1"/>
</dbReference>
<feature type="domain" description="Vanadium-dependent haloperoxidase NapH1-like second helical-bundle" evidence="2">
    <location>
        <begin position="261"/>
        <end position="404"/>
    </location>
</feature>
<reference evidence="3" key="1">
    <citation type="submission" date="2014-02" db="EMBL/GenBank/DDBJ databases">
        <title>Expanding our view of genomic diversity in Candidatus Accumulibacter clades.</title>
        <authorList>
            <person name="Skennerton C.T."/>
            <person name="Barr J.J."/>
            <person name="Slater F.R."/>
            <person name="Bond P.L."/>
            <person name="Tyson G.W."/>
        </authorList>
    </citation>
    <scope>NUCLEOTIDE SEQUENCE [LARGE SCALE GENOMIC DNA]</scope>
</reference>